<dbReference type="EMBL" id="QJJM01000008">
    <property type="protein sequence ID" value="PXW74504.1"/>
    <property type="molecule type" value="Genomic_DNA"/>
</dbReference>
<name>A0A2V3V080_9SPHN</name>
<evidence type="ECO:0000256" key="6">
    <source>
        <dbReference type="ARBA" id="ARBA00022692"/>
    </source>
</evidence>
<keyword evidence="9" id="KW-0131">Cell cycle</keyword>
<keyword evidence="7 12" id="KW-1133">Transmembrane helix</keyword>
<evidence type="ECO:0000256" key="7">
    <source>
        <dbReference type="ARBA" id="ARBA00022989"/>
    </source>
</evidence>
<comment type="similarity">
    <text evidence="2 10">Belongs to the ExbD/TolR family.</text>
</comment>
<dbReference type="OrthoDB" id="9798629at2"/>
<evidence type="ECO:0000256" key="9">
    <source>
        <dbReference type="ARBA" id="ARBA00023306"/>
    </source>
</evidence>
<dbReference type="PANTHER" id="PTHR30558">
    <property type="entry name" value="EXBD MEMBRANE COMPONENT OF PMF-DRIVEN MACROMOLECULE IMPORT SYSTEM"/>
    <property type="match status" value="1"/>
</dbReference>
<dbReference type="GO" id="GO:0051301">
    <property type="term" value="P:cell division"/>
    <property type="evidence" value="ECO:0007669"/>
    <property type="project" value="UniProtKB-KW"/>
</dbReference>
<feature type="region of interest" description="Disordered" evidence="11">
    <location>
        <begin position="1"/>
        <end position="20"/>
    </location>
</feature>
<dbReference type="Proteomes" id="UP000248014">
    <property type="component" value="Unassembled WGS sequence"/>
</dbReference>
<dbReference type="NCBIfam" id="TIGR02801">
    <property type="entry name" value="tolR"/>
    <property type="match status" value="1"/>
</dbReference>
<evidence type="ECO:0000256" key="11">
    <source>
        <dbReference type="SAM" id="MobiDB-lite"/>
    </source>
</evidence>
<evidence type="ECO:0000256" key="12">
    <source>
        <dbReference type="SAM" id="Phobius"/>
    </source>
</evidence>
<keyword evidence="8 12" id="KW-0472">Membrane</keyword>
<evidence type="ECO:0000256" key="2">
    <source>
        <dbReference type="ARBA" id="ARBA00005811"/>
    </source>
</evidence>
<evidence type="ECO:0000256" key="10">
    <source>
        <dbReference type="RuleBase" id="RU003879"/>
    </source>
</evidence>
<sequence>MGMSVGPSGGGGGRRRGGSRAPMAEINVTPFVDVMLVLLIIFMVTAPLLVAGVPIDLPDSRANALEQEKEPVQISLDAEGQAFIDDAQVSMDDLPAQLEALRKQRGEDNGDAPQVMLRADRSLDYGKVMLVMGELNRAGLNRVSLVTTGSSDRP</sequence>
<evidence type="ECO:0000256" key="8">
    <source>
        <dbReference type="ARBA" id="ARBA00023136"/>
    </source>
</evidence>
<keyword evidence="6 10" id="KW-0812">Transmembrane</keyword>
<dbReference type="InterPro" id="IPR003400">
    <property type="entry name" value="ExbD"/>
</dbReference>
<keyword evidence="10" id="KW-0653">Protein transport</keyword>
<keyword evidence="5 13" id="KW-0132">Cell division</keyword>
<evidence type="ECO:0000256" key="1">
    <source>
        <dbReference type="ARBA" id="ARBA00004162"/>
    </source>
</evidence>
<keyword evidence="10" id="KW-0813">Transport</keyword>
<reference evidence="13 14" key="1">
    <citation type="submission" date="2018-05" db="EMBL/GenBank/DDBJ databases">
        <title>Genomic Encyclopedia of Type Strains, Phase IV (KMG-IV): sequencing the most valuable type-strain genomes for metagenomic binning, comparative biology and taxonomic classification.</title>
        <authorList>
            <person name="Goeker M."/>
        </authorList>
    </citation>
    <scope>NUCLEOTIDE SEQUENCE [LARGE SCALE GENOMIC DNA]</scope>
    <source>
        <strain evidence="13 14">DSM 3183</strain>
    </source>
</reference>
<organism evidence="13 14">
    <name type="scientific">Blastomonas natatoria</name>
    <dbReference type="NCBI Taxonomy" id="34015"/>
    <lineage>
        <taxon>Bacteria</taxon>
        <taxon>Pseudomonadati</taxon>
        <taxon>Pseudomonadota</taxon>
        <taxon>Alphaproteobacteria</taxon>
        <taxon>Sphingomonadales</taxon>
        <taxon>Sphingomonadaceae</taxon>
        <taxon>Blastomonas</taxon>
    </lineage>
</organism>
<evidence type="ECO:0000256" key="4">
    <source>
        <dbReference type="ARBA" id="ARBA00022519"/>
    </source>
</evidence>
<evidence type="ECO:0000313" key="14">
    <source>
        <dbReference type="Proteomes" id="UP000248014"/>
    </source>
</evidence>
<dbReference type="InterPro" id="IPR014168">
    <property type="entry name" value="Tol-Pal_TolR"/>
</dbReference>
<dbReference type="Gene3D" id="3.30.420.270">
    <property type="match status" value="1"/>
</dbReference>
<dbReference type="PANTHER" id="PTHR30558:SF7">
    <property type="entry name" value="TOL-PAL SYSTEM PROTEIN TOLR"/>
    <property type="match status" value="1"/>
</dbReference>
<gene>
    <name evidence="13" type="ORF">C7451_108166</name>
</gene>
<keyword evidence="3" id="KW-1003">Cell membrane</keyword>
<proteinExistence type="inferred from homology"/>
<evidence type="ECO:0000256" key="5">
    <source>
        <dbReference type="ARBA" id="ARBA00022618"/>
    </source>
</evidence>
<dbReference type="GO" id="GO:0015031">
    <property type="term" value="P:protein transport"/>
    <property type="evidence" value="ECO:0007669"/>
    <property type="project" value="UniProtKB-KW"/>
</dbReference>
<dbReference type="Pfam" id="PF02472">
    <property type="entry name" value="ExbD"/>
    <property type="match status" value="1"/>
</dbReference>
<accession>A0A2V3V080</accession>
<keyword evidence="4" id="KW-0997">Cell inner membrane</keyword>
<keyword evidence="14" id="KW-1185">Reference proteome</keyword>
<protein>
    <submittedName>
        <fullName evidence="13">Cell division and transport-associated protein TolR</fullName>
    </submittedName>
</protein>
<comment type="subcellular location">
    <subcellularLocation>
        <location evidence="1">Cell membrane</location>
        <topology evidence="1">Single-pass membrane protein</topology>
    </subcellularLocation>
    <subcellularLocation>
        <location evidence="10">Cell membrane</location>
        <topology evidence="10">Single-pass type II membrane protein</topology>
    </subcellularLocation>
</comment>
<feature type="transmembrane region" description="Helical" evidence="12">
    <location>
        <begin position="34"/>
        <end position="55"/>
    </location>
</feature>
<comment type="caution">
    <text evidence="13">The sequence shown here is derived from an EMBL/GenBank/DDBJ whole genome shotgun (WGS) entry which is preliminary data.</text>
</comment>
<dbReference type="RefSeq" id="WP_110299180.1">
    <property type="nucleotide sequence ID" value="NZ_QJJM01000008.1"/>
</dbReference>
<dbReference type="GO" id="GO:0005886">
    <property type="term" value="C:plasma membrane"/>
    <property type="evidence" value="ECO:0007669"/>
    <property type="project" value="UniProtKB-SubCell"/>
</dbReference>
<dbReference type="AlphaFoldDB" id="A0A2V3V080"/>
<evidence type="ECO:0000313" key="13">
    <source>
        <dbReference type="EMBL" id="PXW74504.1"/>
    </source>
</evidence>
<dbReference type="GO" id="GO:0022857">
    <property type="term" value="F:transmembrane transporter activity"/>
    <property type="evidence" value="ECO:0007669"/>
    <property type="project" value="InterPro"/>
</dbReference>
<evidence type="ECO:0000256" key="3">
    <source>
        <dbReference type="ARBA" id="ARBA00022475"/>
    </source>
</evidence>